<evidence type="ECO:0000313" key="5">
    <source>
        <dbReference type="EMBL" id="RNA70565.1"/>
    </source>
</evidence>
<dbReference type="SUPFAM" id="SSF53807">
    <property type="entry name" value="Helical backbone' metal receptor"/>
    <property type="match status" value="1"/>
</dbReference>
<dbReference type="InterPro" id="IPR050492">
    <property type="entry name" value="Bact_metal-bind_prot9"/>
</dbReference>
<evidence type="ECO:0000313" key="6">
    <source>
        <dbReference type="Proteomes" id="UP000278746"/>
    </source>
</evidence>
<reference evidence="5 6" key="1">
    <citation type="submission" date="2018-10" db="EMBL/GenBank/DDBJ databases">
        <title>Bacillus Keqinensis sp. nov., a moderately halophilic bacterium isolated from a saline-alkaline lake.</title>
        <authorList>
            <person name="Wang H."/>
        </authorList>
    </citation>
    <scope>NUCLEOTIDE SEQUENCE [LARGE SCALE GENOMIC DNA]</scope>
    <source>
        <strain evidence="5 6">KQ-3</strain>
    </source>
</reference>
<dbReference type="Proteomes" id="UP000278746">
    <property type="component" value="Unassembled WGS sequence"/>
</dbReference>
<sequence>MLAASAFLAACGAEEDATEEQQTDGEDIAEEAEDPLLIYTTLYPLEDFAKKVGGEQVEVENIVPVGADAHTFEPTAQQMISVADGDLFVYNGAGFEGFASSIKDVLDGENVKVIEASAGVDLIDYDHDHNHGHEEDEHGHEDDHDHGHEEDGHGHEEDDHGHEEDEHGHEDGHDHGHEEDGHGHEEDDHGHEEDEHGHEDGHDHGHGDQDPHVWLDPVRAVDLAENIKEALIELRPESEEYFTENFEELERDLLELDVEFQEMSDNKTKETVIVSHAGYGYWDDRYGIHQVGISGLSPNNEPSIQQVQETITFAEDRGINYIMFEQNIPTNIAETVREQIGAEDLWLHNLEALTEEDVENEEDYFSLMRRNIEVLETALHD</sequence>
<dbReference type="PANTHER" id="PTHR42953:SF8">
    <property type="entry name" value="ZINT DOMAIN-CONTAINING PROTEIN"/>
    <property type="match status" value="1"/>
</dbReference>
<evidence type="ECO:0000256" key="2">
    <source>
        <dbReference type="ARBA" id="ARBA00022729"/>
    </source>
</evidence>
<evidence type="ECO:0000256" key="1">
    <source>
        <dbReference type="ARBA" id="ARBA00022448"/>
    </source>
</evidence>
<organism evidence="5 6">
    <name type="scientific">Alteribacter keqinensis</name>
    <dbReference type="NCBI Taxonomy" id="2483800"/>
    <lineage>
        <taxon>Bacteria</taxon>
        <taxon>Bacillati</taxon>
        <taxon>Bacillota</taxon>
        <taxon>Bacilli</taxon>
        <taxon>Bacillales</taxon>
        <taxon>Bacillaceae</taxon>
        <taxon>Alteribacter</taxon>
    </lineage>
</organism>
<dbReference type="GO" id="GO:0007155">
    <property type="term" value="P:cell adhesion"/>
    <property type="evidence" value="ECO:0007669"/>
    <property type="project" value="InterPro"/>
</dbReference>
<dbReference type="InterPro" id="IPR006127">
    <property type="entry name" value="ZnuA-like"/>
</dbReference>
<protein>
    <submittedName>
        <fullName evidence="5">ABC transporter substrate-binding protein</fullName>
    </submittedName>
</protein>
<comment type="similarity">
    <text evidence="3">Belongs to the bacterial solute-binding protein 9 family.</text>
</comment>
<dbReference type="PANTHER" id="PTHR42953">
    <property type="entry name" value="HIGH-AFFINITY ZINC UPTAKE SYSTEM PROTEIN ZNUA-RELATED"/>
    <property type="match status" value="1"/>
</dbReference>
<name>A0A3M7U1M2_9BACI</name>
<keyword evidence="6" id="KW-1185">Reference proteome</keyword>
<dbReference type="GO" id="GO:0030001">
    <property type="term" value="P:metal ion transport"/>
    <property type="evidence" value="ECO:0007669"/>
    <property type="project" value="InterPro"/>
</dbReference>
<dbReference type="InterPro" id="IPR006128">
    <property type="entry name" value="Lipoprotein_PsaA-like"/>
</dbReference>
<dbReference type="InterPro" id="IPR006129">
    <property type="entry name" value="AdhesinB"/>
</dbReference>
<dbReference type="Pfam" id="PF01297">
    <property type="entry name" value="ZnuA"/>
    <property type="match status" value="1"/>
</dbReference>
<accession>A0A3M7U1M2</accession>
<keyword evidence="1 3" id="KW-0813">Transport</keyword>
<evidence type="ECO:0000256" key="3">
    <source>
        <dbReference type="RuleBase" id="RU003512"/>
    </source>
</evidence>
<dbReference type="EMBL" id="RHIB01000001">
    <property type="protein sequence ID" value="RNA70565.1"/>
    <property type="molecule type" value="Genomic_DNA"/>
</dbReference>
<feature type="region of interest" description="Disordered" evidence="4">
    <location>
        <begin position="124"/>
        <end position="213"/>
    </location>
</feature>
<evidence type="ECO:0000256" key="4">
    <source>
        <dbReference type="SAM" id="MobiDB-lite"/>
    </source>
</evidence>
<gene>
    <name evidence="5" type="ORF">EBO34_03350</name>
</gene>
<dbReference type="Gene3D" id="3.40.50.1980">
    <property type="entry name" value="Nitrogenase molybdenum iron protein domain"/>
    <property type="match status" value="3"/>
</dbReference>
<keyword evidence="2" id="KW-0732">Signal</keyword>
<comment type="caution">
    <text evidence="5">The sequence shown here is derived from an EMBL/GenBank/DDBJ whole genome shotgun (WGS) entry which is preliminary data.</text>
</comment>
<dbReference type="AlphaFoldDB" id="A0A3M7U1M2"/>
<dbReference type="GO" id="GO:0046872">
    <property type="term" value="F:metal ion binding"/>
    <property type="evidence" value="ECO:0007669"/>
    <property type="project" value="InterPro"/>
</dbReference>
<dbReference type="PRINTS" id="PR00691">
    <property type="entry name" value="ADHESINB"/>
</dbReference>
<proteinExistence type="inferred from homology"/>
<dbReference type="PRINTS" id="PR00690">
    <property type="entry name" value="ADHESNFAMILY"/>
</dbReference>
<dbReference type="OrthoDB" id="9810636at2"/>